<dbReference type="NCBIfam" id="NF046044">
    <property type="entry name" value="PnpS"/>
    <property type="match status" value="1"/>
</dbReference>
<keyword evidence="6" id="KW-0808">Transferase</keyword>
<dbReference type="Gene3D" id="6.10.340.10">
    <property type="match status" value="1"/>
</dbReference>
<keyword evidence="4" id="KW-1003">Cell membrane</keyword>
<dbReference type="Gene3D" id="1.10.287.130">
    <property type="match status" value="1"/>
</dbReference>
<dbReference type="SMART" id="SM00387">
    <property type="entry name" value="HATPase_c"/>
    <property type="match status" value="1"/>
</dbReference>
<gene>
    <name evidence="17" type="ORF">CF394_12750</name>
</gene>
<dbReference type="GO" id="GO:0004721">
    <property type="term" value="F:phosphoprotein phosphatase activity"/>
    <property type="evidence" value="ECO:0007669"/>
    <property type="project" value="TreeGrafter"/>
</dbReference>
<dbReference type="CDD" id="cd00130">
    <property type="entry name" value="PAS"/>
    <property type="match status" value="1"/>
</dbReference>
<dbReference type="PROSITE" id="PS50885">
    <property type="entry name" value="HAMP"/>
    <property type="match status" value="1"/>
</dbReference>
<dbReference type="SUPFAM" id="SSF55874">
    <property type="entry name" value="ATPase domain of HSP90 chaperone/DNA topoisomerase II/histidine kinase"/>
    <property type="match status" value="1"/>
</dbReference>
<keyword evidence="13" id="KW-0812">Transmembrane</keyword>
<dbReference type="InterPro" id="IPR036097">
    <property type="entry name" value="HisK_dim/P_sf"/>
</dbReference>
<feature type="domain" description="HAMP" evidence="16">
    <location>
        <begin position="73"/>
        <end position="125"/>
    </location>
</feature>
<dbReference type="InterPro" id="IPR003660">
    <property type="entry name" value="HAMP_dom"/>
</dbReference>
<keyword evidence="13" id="KW-1133">Transmembrane helix</keyword>
<evidence type="ECO:0000256" key="8">
    <source>
        <dbReference type="ARBA" id="ARBA00022777"/>
    </source>
</evidence>
<dbReference type="InterPro" id="IPR004358">
    <property type="entry name" value="Sig_transdc_His_kin-like_C"/>
</dbReference>
<dbReference type="InterPro" id="IPR036890">
    <property type="entry name" value="HATPase_C_sf"/>
</dbReference>
<keyword evidence="5" id="KW-0597">Phosphoprotein</keyword>
<dbReference type="SMART" id="SM00091">
    <property type="entry name" value="PAS"/>
    <property type="match status" value="1"/>
</dbReference>
<feature type="transmembrane region" description="Helical" evidence="13">
    <location>
        <begin position="51"/>
        <end position="72"/>
    </location>
</feature>
<dbReference type="InterPro" id="IPR003594">
    <property type="entry name" value="HATPase_dom"/>
</dbReference>
<evidence type="ECO:0000259" key="14">
    <source>
        <dbReference type="PROSITE" id="PS50109"/>
    </source>
</evidence>
<dbReference type="InterPro" id="IPR050351">
    <property type="entry name" value="BphY/WalK/GraS-like"/>
</dbReference>
<dbReference type="InterPro" id="IPR000014">
    <property type="entry name" value="PAS"/>
</dbReference>
<comment type="caution">
    <text evidence="17">The sequence shown here is derived from an EMBL/GenBank/DDBJ whole genome shotgun (WGS) entry which is preliminary data.</text>
</comment>
<evidence type="ECO:0000313" key="17">
    <source>
        <dbReference type="EMBL" id="OZS77236.1"/>
    </source>
</evidence>
<evidence type="ECO:0000256" key="13">
    <source>
        <dbReference type="SAM" id="Phobius"/>
    </source>
</evidence>
<dbReference type="SUPFAM" id="SSF47384">
    <property type="entry name" value="Homodimeric domain of signal transducing histidine kinase"/>
    <property type="match status" value="1"/>
</dbReference>
<dbReference type="PROSITE" id="PS50112">
    <property type="entry name" value="PAS"/>
    <property type="match status" value="1"/>
</dbReference>
<dbReference type="OrthoDB" id="9813151at2"/>
<dbReference type="PRINTS" id="PR00344">
    <property type="entry name" value="BCTRLSENSOR"/>
</dbReference>
<evidence type="ECO:0000256" key="1">
    <source>
        <dbReference type="ARBA" id="ARBA00000085"/>
    </source>
</evidence>
<evidence type="ECO:0000256" key="7">
    <source>
        <dbReference type="ARBA" id="ARBA00022741"/>
    </source>
</evidence>
<dbReference type="GO" id="GO:0006355">
    <property type="term" value="P:regulation of DNA-templated transcription"/>
    <property type="evidence" value="ECO:0007669"/>
    <property type="project" value="InterPro"/>
</dbReference>
<evidence type="ECO:0000259" key="16">
    <source>
        <dbReference type="PROSITE" id="PS50885"/>
    </source>
</evidence>
<evidence type="ECO:0000256" key="3">
    <source>
        <dbReference type="ARBA" id="ARBA00012438"/>
    </source>
</evidence>
<dbReference type="InterPro" id="IPR005467">
    <property type="entry name" value="His_kinase_dom"/>
</dbReference>
<dbReference type="Pfam" id="PF00989">
    <property type="entry name" value="PAS"/>
    <property type="match status" value="1"/>
</dbReference>
<accession>A0A264W0W5</accession>
<dbReference type="GO" id="GO:0016036">
    <property type="term" value="P:cellular response to phosphate starvation"/>
    <property type="evidence" value="ECO:0007669"/>
    <property type="project" value="TreeGrafter"/>
</dbReference>
<dbReference type="SMART" id="SM00388">
    <property type="entry name" value="HisKA"/>
    <property type="match status" value="1"/>
</dbReference>
<sequence length="473" mass="53332">MKTFYSRLLIVFAVLYAVMLVTLGIVLGQLFPIVLKEQVDFDSNDLSVFNLLLFGTLAVFYLVSLLIARIVLARYIKPIDDISHTAIHLADGDYSARVFEDELTGITPLTQSLNVLARNLQEMSQLRESEQERLKTLIETMGSGLIVLGRSGNISIMNKTFGGLFGLQFDEVRAQNYQDVGLPKDLQAFAYNLLLTEMPTRQQLQLQTSKGIRYTECYGAPIIGEYGKWLGMVIVIHDITELKRLEKVRQDFVANVSHELKTPVTSIKGFTETLLYGAYQKEETLLEFLEIIKLESDRLQLLINDLLDLSKMEQHEFHLQRSAVSVDMVIGRALQLTKQAAEDKAIAMNYNLEQDLLIQGDENRLLQIIVNLLSNAITYSPDQTTIEIAAEKQHTFGVFIIRDQGIGISKEELPRIFERFYRVDKARSRNSGGTGLGLAIVKHLVEAHEGKIEVESEPGKGTTFRVFIPLVTT</sequence>
<dbReference type="CDD" id="cd00082">
    <property type="entry name" value="HisKA"/>
    <property type="match status" value="1"/>
</dbReference>
<reference evidence="17 18" key="1">
    <citation type="submission" date="2017-07" db="EMBL/GenBank/DDBJ databases">
        <title>Tetzosporium hominis gen.nov. sp.nov.</title>
        <authorList>
            <person name="Tetz G."/>
            <person name="Tetz V."/>
        </authorList>
    </citation>
    <scope>NUCLEOTIDE SEQUENCE [LARGE SCALE GENOMIC DNA]</scope>
    <source>
        <strain evidence="17 18">VT-49</strain>
    </source>
</reference>
<proteinExistence type="predicted"/>
<dbReference type="FunFam" id="1.10.287.130:FF:000008">
    <property type="entry name" value="Two-component sensor histidine kinase"/>
    <property type="match status" value="1"/>
</dbReference>
<name>A0A264W0W5_9BACL</name>
<evidence type="ECO:0000313" key="18">
    <source>
        <dbReference type="Proteomes" id="UP000217065"/>
    </source>
</evidence>
<comment type="subcellular location">
    <subcellularLocation>
        <location evidence="2">Cell membrane</location>
        <topology evidence="2">Multi-pass membrane protein</topology>
    </subcellularLocation>
</comment>
<dbReference type="AlphaFoldDB" id="A0A264W0W5"/>
<feature type="transmembrane region" description="Helical" evidence="13">
    <location>
        <begin position="7"/>
        <end position="31"/>
    </location>
</feature>
<keyword evidence="8 17" id="KW-0418">Kinase</keyword>
<dbReference type="InterPro" id="IPR035965">
    <property type="entry name" value="PAS-like_dom_sf"/>
</dbReference>
<keyword evidence="12" id="KW-0175">Coiled coil</keyword>
<dbReference type="SUPFAM" id="SSF55785">
    <property type="entry name" value="PYP-like sensor domain (PAS domain)"/>
    <property type="match status" value="1"/>
</dbReference>
<keyword evidence="10" id="KW-0902">Two-component regulatory system</keyword>
<dbReference type="Pfam" id="PF00512">
    <property type="entry name" value="HisKA"/>
    <property type="match status" value="1"/>
</dbReference>
<dbReference type="Proteomes" id="UP000217065">
    <property type="component" value="Unassembled WGS sequence"/>
</dbReference>
<dbReference type="GO" id="GO:0005886">
    <property type="term" value="C:plasma membrane"/>
    <property type="evidence" value="ECO:0007669"/>
    <property type="project" value="UniProtKB-SubCell"/>
</dbReference>
<dbReference type="Pfam" id="PF02518">
    <property type="entry name" value="HATPase_c"/>
    <property type="match status" value="1"/>
</dbReference>
<dbReference type="PANTHER" id="PTHR45453:SF1">
    <property type="entry name" value="PHOSPHATE REGULON SENSOR PROTEIN PHOR"/>
    <property type="match status" value="1"/>
</dbReference>
<feature type="coiled-coil region" evidence="12">
    <location>
        <begin position="113"/>
        <end position="140"/>
    </location>
</feature>
<comment type="catalytic activity">
    <reaction evidence="1">
        <text>ATP + protein L-histidine = ADP + protein N-phospho-L-histidine.</text>
        <dbReference type="EC" id="2.7.13.3"/>
    </reaction>
</comment>
<keyword evidence="18" id="KW-1185">Reference proteome</keyword>
<dbReference type="CDD" id="cd00075">
    <property type="entry name" value="HATPase"/>
    <property type="match status" value="1"/>
</dbReference>
<keyword evidence="7" id="KW-0547">Nucleotide-binding</keyword>
<evidence type="ECO:0000256" key="5">
    <source>
        <dbReference type="ARBA" id="ARBA00022553"/>
    </source>
</evidence>
<dbReference type="Gene3D" id="3.30.565.10">
    <property type="entry name" value="Histidine kinase-like ATPase, C-terminal domain"/>
    <property type="match status" value="1"/>
</dbReference>
<protein>
    <recommendedName>
        <fullName evidence="3">histidine kinase</fullName>
        <ecNumber evidence="3">2.7.13.3</ecNumber>
    </recommendedName>
</protein>
<dbReference type="NCBIfam" id="TIGR00229">
    <property type="entry name" value="sensory_box"/>
    <property type="match status" value="1"/>
</dbReference>
<evidence type="ECO:0000256" key="6">
    <source>
        <dbReference type="ARBA" id="ARBA00022679"/>
    </source>
</evidence>
<dbReference type="Gene3D" id="3.30.450.20">
    <property type="entry name" value="PAS domain"/>
    <property type="match status" value="1"/>
</dbReference>
<dbReference type="FunFam" id="3.30.565.10:FF:000006">
    <property type="entry name" value="Sensor histidine kinase WalK"/>
    <property type="match status" value="1"/>
</dbReference>
<keyword evidence="9" id="KW-0067">ATP-binding</keyword>
<keyword evidence="11 13" id="KW-0472">Membrane</keyword>
<evidence type="ECO:0000256" key="4">
    <source>
        <dbReference type="ARBA" id="ARBA00022475"/>
    </source>
</evidence>
<dbReference type="EMBL" id="NOKQ01000276">
    <property type="protein sequence ID" value="OZS77236.1"/>
    <property type="molecule type" value="Genomic_DNA"/>
</dbReference>
<dbReference type="GO" id="GO:0005524">
    <property type="term" value="F:ATP binding"/>
    <property type="evidence" value="ECO:0007669"/>
    <property type="project" value="UniProtKB-KW"/>
</dbReference>
<dbReference type="CDD" id="cd06225">
    <property type="entry name" value="HAMP"/>
    <property type="match status" value="1"/>
</dbReference>
<dbReference type="RefSeq" id="WP_094944109.1">
    <property type="nucleotide sequence ID" value="NZ_NOKQ01000276.1"/>
</dbReference>
<dbReference type="InterPro" id="IPR013767">
    <property type="entry name" value="PAS_fold"/>
</dbReference>
<feature type="domain" description="Histidine kinase" evidence="14">
    <location>
        <begin position="255"/>
        <end position="472"/>
    </location>
</feature>
<dbReference type="InterPro" id="IPR003661">
    <property type="entry name" value="HisK_dim/P_dom"/>
</dbReference>
<evidence type="ECO:0000256" key="11">
    <source>
        <dbReference type="ARBA" id="ARBA00023136"/>
    </source>
</evidence>
<evidence type="ECO:0000259" key="15">
    <source>
        <dbReference type="PROSITE" id="PS50112"/>
    </source>
</evidence>
<dbReference type="PROSITE" id="PS50109">
    <property type="entry name" value="HIS_KIN"/>
    <property type="match status" value="1"/>
</dbReference>
<dbReference type="EC" id="2.7.13.3" evidence="3"/>
<feature type="domain" description="PAS" evidence="15">
    <location>
        <begin position="130"/>
        <end position="185"/>
    </location>
</feature>
<evidence type="ECO:0000256" key="9">
    <source>
        <dbReference type="ARBA" id="ARBA00022840"/>
    </source>
</evidence>
<evidence type="ECO:0000256" key="10">
    <source>
        <dbReference type="ARBA" id="ARBA00023012"/>
    </source>
</evidence>
<dbReference type="PANTHER" id="PTHR45453">
    <property type="entry name" value="PHOSPHATE REGULON SENSOR PROTEIN PHOR"/>
    <property type="match status" value="1"/>
</dbReference>
<organism evidence="17 18">
    <name type="scientific">Tetzosporium hominis</name>
    <dbReference type="NCBI Taxonomy" id="2020506"/>
    <lineage>
        <taxon>Bacteria</taxon>
        <taxon>Bacillati</taxon>
        <taxon>Bacillota</taxon>
        <taxon>Bacilli</taxon>
        <taxon>Bacillales</taxon>
        <taxon>Caryophanaceae</taxon>
        <taxon>Tetzosporium</taxon>
    </lineage>
</organism>
<dbReference type="GO" id="GO:0000155">
    <property type="term" value="F:phosphorelay sensor kinase activity"/>
    <property type="evidence" value="ECO:0007669"/>
    <property type="project" value="InterPro"/>
</dbReference>
<evidence type="ECO:0000256" key="2">
    <source>
        <dbReference type="ARBA" id="ARBA00004651"/>
    </source>
</evidence>
<evidence type="ECO:0000256" key="12">
    <source>
        <dbReference type="SAM" id="Coils"/>
    </source>
</evidence>